<proteinExistence type="predicted"/>
<feature type="domain" description="MYND-type" evidence="5">
    <location>
        <begin position="1"/>
        <end position="30"/>
    </location>
</feature>
<evidence type="ECO:0000256" key="1">
    <source>
        <dbReference type="ARBA" id="ARBA00022723"/>
    </source>
</evidence>
<dbReference type="EMBL" id="MU805996">
    <property type="protein sequence ID" value="KAJ3842727.1"/>
    <property type="molecule type" value="Genomic_DNA"/>
</dbReference>
<dbReference type="InterPro" id="IPR002893">
    <property type="entry name" value="Znf_MYND"/>
</dbReference>
<keyword evidence="2 4" id="KW-0863">Zinc-finger</keyword>
<evidence type="ECO:0000256" key="4">
    <source>
        <dbReference type="PROSITE-ProRule" id="PRU00134"/>
    </source>
</evidence>
<dbReference type="Gene3D" id="6.10.140.2220">
    <property type="match status" value="1"/>
</dbReference>
<gene>
    <name evidence="6" type="ORF">F5878DRAFT_606822</name>
</gene>
<comment type="caution">
    <text evidence="6">The sequence shown here is derived from an EMBL/GenBank/DDBJ whole genome shotgun (WGS) entry which is preliminary data.</text>
</comment>
<dbReference type="SUPFAM" id="SSF144232">
    <property type="entry name" value="HIT/MYND zinc finger-like"/>
    <property type="match status" value="1"/>
</dbReference>
<evidence type="ECO:0000313" key="6">
    <source>
        <dbReference type="EMBL" id="KAJ3842727.1"/>
    </source>
</evidence>
<protein>
    <recommendedName>
        <fullName evidence="5">MYND-type domain-containing protein</fullName>
    </recommendedName>
</protein>
<evidence type="ECO:0000256" key="2">
    <source>
        <dbReference type="ARBA" id="ARBA00022771"/>
    </source>
</evidence>
<feature type="non-terminal residue" evidence="6">
    <location>
        <position position="208"/>
    </location>
</feature>
<name>A0AA38UI69_9AGAR</name>
<reference evidence="6" key="1">
    <citation type="submission" date="2022-08" db="EMBL/GenBank/DDBJ databases">
        <authorList>
            <consortium name="DOE Joint Genome Institute"/>
            <person name="Min B."/>
            <person name="Riley R."/>
            <person name="Sierra-Patev S."/>
            <person name="Naranjo-Ortiz M."/>
            <person name="Looney B."/>
            <person name="Konkel Z."/>
            <person name="Slot J.C."/>
            <person name="Sakamoto Y."/>
            <person name="Steenwyk J.L."/>
            <person name="Rokas A."/>
            <person name="Carro J."/>
            <person name="Camarero S."/>
            <person name="Ferreira P."/>
            <person name="Molpeceres G."/>
            <person name="Ruiz-Duenas F.J."/>
            <person name="Serrano A."/>
            <person name="Henrissat B."/>
            <person name="Drula E."/>
            <person name="Hughes K.W."/>
            <person name="Mata J.L."/>
            <person name="Ishikawa N.K."/>
            <person name="Vargas-Isla R."/>
            <person name="Ushijima S."/>
            <person name="Smith C.A."/>
            <person name="Ahrendt S."/>
            <person name="Andreopoulos W."/>
            <person name="He G."/>
            <person name="Labutti K."/>
            <person name="Lipzen A."/>
            <person name="Ng V."/>
            <person name="Sandor L."/>
            <person name="Barry K."/>
            <person name="Martinez A.T."/>
            <person name="Xiao Y."/>
            <person name="Gibbons J.G."/>
            <person name="Terashima K."/>
            <person name="Hibbett D.S."/>
            <person name="Grigoriev I.V."/>
        </authorList>
    </citation>
    <scope>NUCLEOTIDE SEQUENCE</scope>
    <source>
        <strain evidence="6">TFB9207</strain>
    </source>
</reference>
<evidence type="ECO:0000256" key="3">
    <source>
        <dbReference type="ARBA" id="ARBA00022833"/>
    </source>
</evidence>
<keyword evidence="3" id="KW-0862">Zinc</keyword>
<sequence>MKVCARCKHVRYCSKECQKQDWAWHKMRGCKDFQYCNDYAGWMEQYKTVFTWAATEALQIHTTDDILHKIVRILVTYADRIPPAVGPIPSPFYILNSHVVSLDHNAITTRLATPEERAESQAIRENGGAGRAILAFYFIDDPFDTKSWSYLRPLKIDLTDPLVPGYRHFDGWKSVLAGVVNGTISALDFDQNFGYQSSNANVEEVHEE</sequence>
<organism evidence="6 7">
    <name type="scientific">Lentinula raphanica</name>
    <dbReference type="NCBI Taxonomy" id="153919"/>
    <lineage>
        <taxon>Eukaryota</taxon>
        <taxon>Fungi</taxon>
        <taxon>Dikarya</taxon>
        <taxon>Basidiomycota</taxon>
        <taxon>Agaricomycotina</taxon>
        <taxon>Agaricomycetes</taxon>
        <taxon>Agaricomycetidae</taxon>
        <taxon>Agaricales</taxon>
        <taxon>Marasmiineae</taxon>
        <taxon>Omphalotaceae</taxon>
        <taxon>Lentinula</taxon>
    </lineage>
</organism>
<evidence type="ECO:0000313" key="7">
    <source>
        <dbReference type="Proteomes" id="UP001163846"/>
    </source>
</evidence>
<evidence type="ECO:0000259" key="5">
    <source>
        <dbReference type="PROSITE" id="PS50865"/>
    </source>
</evidence>
<dbReference type="Pfam" id="PF01753">
    <property type="entry name" value="zf-MYND"/>
    <property type="match status" value="1"/>
</dbReference>
<dbReference type="PROSITE" id="PS50865">
    <property type="entry name" value="ZF_MYND_2"/>
    <property type="match status" value="1"/>
</dbReference>
<keyword evidence="1" id="KW-0479">Metal-binding</keyword>
<dbReference type="AlphaFoldDB" id="A0AA38UI69"/>
<keyword evidence="7" id="KW-1185">Reference proteome</keyword>
<accession>A0AA38UI69</accession>
<dbReference type="Proteomes" id="UP001163846">
    <property type="component" value="Unassembled WGS sequence"/>
</dbReference>
<dbReference type="GO" id="GO:0008270">
    <property type="term" value="F:zinc ion binding"/>
    <property type="evidence" value="ECO:0007669"/>
    <property type="project" value="UniProtKB-KW"/>
</dbReference>